<dbReference type="GO" id="GO:0003723">
    <property type="term" value="F:RNA binding"/>
    <property type="evidence" value="ECO:0007669"/>
    <property type="project" value="UniProtKB-KW"/>
</dbReference>
<keyword evidence="6" id="KW-0694">RNA-binding</keyword>
<dbReference type="SMART" id="SM00490">
    <property type="entry name" value="HELICc"/>
    <property type="match status" value="1"/>
</dbReference>
<organism evidence="13 14">
    <name type="scientific">Arabis nemorensis</name>
    <dbReference type="NCBI Taxonomy" id="586526"/>
    <lineage>
        <taxon>Eukaryota</taxon>
        <taxon>Viridiplantae</taxon>
        <taxon>Streptophyta</taxon>
        <taxon>Embryophyta</taxon>
        <taxon>Tracheophyta</taxon>
        <taxon>Spermatophyta</taxon>
        <taxon>Magnoliopsida</taxon>
        <taxon>eudicotyledons</taxon>
        <taxon>Gunneridae</taxon>
        <taxon>Pentapetalae</taxon>
        <taxon>rosids</taxon>
        <taxon>malvids</taxon>
        <taxon>Brassicales</taxon>
        <taxon>Brassicaceae</taxon>
        <taxon>Arabideae</taxon>
        <taxon>Arabis</taxon>
    </lineage>
</organism>
<evidence type="ECO:0000256" key="7">
    <source>
        <dbReference type="ARBA" id="ARBA00038511"/>
    </source>
</evidence>
<evidence type="ECO:0000256" key="5">
    <source>
        <dbReference type="ARBA" id="ARBA00022840"/>
    </source>
</evidence>
<evidence type="ECO:0000313" key="14">
    <source>
        <dbReference type="Proteomes" id="UP000489600"/>
    </source>
</evidence>
<dbReference type="CDD" id="cd17953">
    <property type="entry name" value="DEADc_DDX46"/>
    <property type="match status" value="1"/>
</dbReference>
<evidence type="ECO:0000256" key="3">
    <source>
        <dbReference type="ARBA" id="ARBA00022801"/>
    </source>
</evidence>
<dbReference type="Pfam" id="PF23469">
    <property type="entry name" value="KH_12"/>
    <property type="match status" value="1"/>
</dbReference>
<sequence length="866" mass="98618">MEDVLTKNRGHRDRGRGKEERGPEKDRRKRRSERVTRSDSEDRRRSDRERNKRSVSGEDEEEERDRRRAKEKERRHRERAKESDDDDLKRRRKELGEDDNGEKKENITREEDKRRRRLHEWQELKRRKQEAETERKMTDSESGGDGDEDDEVIDPLDAFMNSMVLPEVEKLSNSSSPPLGMNDGILDSKKSGDQPKKGFNKALGRIIQGEDSDSDYSEPNKDDDPSLEEDDEEFMKRVKKTKAEKLSLIDHSKIEYEPFRKNFYIQVKDISRMTEEEVNAYRKELELKFHGKDVPRPVKSWHQTGLTNRILDTMKKLNYEKPMPIQAQALPIIMSGRDCIGVAKTGSGKTLGFVLPMLRHIKDQPPVEAGEGPIGLVMAPTRELVQQINSDIKKFAKALGIRSVPVYGGSGVAQQISDLKRGTEIIVCTPGRMIDILCTNSGKITNLQRVTFLVMDEADRMFDMGFEPQITRVIQNIRPDRQTVLFSATFPRQIETLARKVLNKPVEMQAGGRSVVNKDITQLVEIRLESERYSRLVELVEEWYEKGKILVFVQSQEKCDALCNDLNIEGYRCQSLHGGKDQIYRESAISEFKSSVCNLLIATSVAARGLDVKELELVVNFEAPNHYEDYVHRVGRTGRAGRKGCAVTFISEDDAKYAPDLVTALELSEQPVPDDLKAIADGFKAKVKQGIEKAHGTGYGGCGFKFNEEEDEVKKAAKRAQAKEYGFEEEDKSDSEDENDVVRKVGGDILQHKLAKIQAEAMPEHYEAELEINDLPQNARWKVTQRETLGQISEWAGAAITTRGQFYTQGRIPLPGERKLYLFIEGPTETSVKAAKAELKRFLTDIITNQALSLRGGPQPGRYSVL</sequence>
<feature type="compositionally biased region" description="Basic and acidic residues" evidence="9">
    <location>
        <begin position="186"/>
        <end position="196"/>
    </location>
</feature>
<dbReference type="GO" id="GO:0003724">
    <property type="term" value="F:RNA helicase activity"/>
    <property type="evidence" value="ECO:0007669"/>
    <property type="project" value="UniProtKB-EC"/>
</dbReference>
<proteinExistence type="inferred from homology"/>
<feature type="domain" description="Helicase C-terminal" evidence="11">
    <location>
        <begin position="535"/>
        <end position="680"/>
    </location>
</feature>
<dbReference type="GO" id="GO:0005524">
    <property type="term" value="F:ATP binding"/>
    <property type="evidence" value="ECO:0007669"/>
    <property type="project" value="UniProtKB-KW"/>
</dbReference>
<dbReference type="SUPFAM" id="SSF52540">
    <property type="entry name" value="P-loop containing nucleoside triphosphate hydrolases"/>
    <property type="match status" value="2"/>
</dbReference>
<evidence type="ECO:0000259" key="12">
    <source>
        <dbReference type="PROSITE" id="PS51195"/>
    </source>
</evidence>
<reference evidence="13" key="1">
    <citation type="submission" date="2019-07" db="EMBL/GenBank/DDBJ databases">
        <authorList>
            <person name="Dittberner H."/>
        </authorList>
    </citation>
    <scope>NUCLEOTIDE SEQUENCE [LARGE SCALE GENOMIC DNA]</scope>
</reference>
<feature type="compositionally biased region" description="Basic and acidic residues" evidence="9">
    <location>
        <begin position="101"/>
        <end position="139"/>
    </location>
</feature>
<dbReference type="InterPro" id="IPR011545">
    <property type="entry name" value="DEAD/DEAH_box_helicase_dom"/>
</dbReference>
<keyword evidence="5" id="KW-0067">ATP-binding</keyword>
<comment type="similarity">
    <text evidence="7">Belongs to the DEAD box helicase family. DDX46/PRP5 subfamily.</text>
</comment>
<dbReference type="SMART" id="SM00487">
    <property type="entry name" value="DEXDc"/>
    <property type="match status" value="1"/>
</dbReference>
<dbReference type="GO" id="GO:0016787">
    <property type="term" value="F:hydrolase activity"/>
    <property type="evidence" value="ECO:0007669"/>
    <property type="project" value="UniProtKB-KW"/>
</dbReference>
<dbReference type="EMBL" id="CABITT030000003">
    <property type="protein sequence ID" value="VVA97021.1"/>
    <property type="molecule type" value="Genomic_DNA"/>
</dbReference>
<feature type="domain" description="DEAD-box RNA helicase Q" evidence="12">
    <location>
        <begin position="299"/>
        <end position="327"/>
    </location>
</feature>
<protein>
    <recommendedName>
        <fullName evidence="1">RNA helicase</fullName>
        <ecNumber evidence="1">3.6.4.13</ecNumber>
    </recommendedName>
</protein>
<dbReference type="InterPro" id="IPR056149">
    <property type="entry name" value="PRP5/DDX46/KHDC4_KH"/>
</dbReference>
<evidence type="ECO:0000256" key="9">
    <source>
        <dbReference type="SAM" id="MobiDB-lite"/>
    </source>
</evidence>
<dbReference type="Pfam" id="PF00270">
    <property type="entry name" value="DEAD"/>
    <property type="match status" value="1"/>
</dbReference>
<evidence type="ECO:0000256" key="1">
    <source>
        <dbReference type="ARBA" id="ARBA00012552"/>
    </source>
</evidence>
<dbReference type="Pfam" id="PF00271">
    <property type="entry name" value="Helicase_C"/>
    <property type="match status" value="1"/>
</dbReference>
<dbReference type="InterPro" id="IPR000629">
    <property type="entry name" value="RNA-helicase_DEAD-box_CS"/>
</dbReference>
<feature type="compositionally biased region" description="Basic and acidic residues" evidence="9">
    <location>
        <begin position="33"/>
        <end position="56"/>
    </location>
</feature>
<dbReference type="PROSITE" id="PS00039">
    <property type="entry name" value="DEAD_ATP_HELICASE"/>
    <property type="match status" value="1"/>
</dbReference>
<evidence type="ECO:0000259" key="10">
    <source>
        <dbReference type="PROSITE" id="PS51192"/>
    </source>
</evidence>
<gene>
    <name evidence="13" type="ORF">ANE_LOCUS7466</name>
</gene>
<keyword evidence="4" id="KW-0347">Helicase</keyword>
<dbReference type="EC" id="3.6.4.13" evidence="1"/>
<name>A0A565B5U1_9BRAS</name>
<evidence type="ECO:0000256" key="2">
    <source>
        <dbReference type="ARBA" id="ARBA00022741"/>
    </source>
</evidence>
<feature type="compositionally biased region" description="Basic and acidic residues" evidence="9">
    <location>
        <begin position="16"/>
        <end position="26"/>
    </location>
</feature>
<dbReference type="PROSITE" id="PS51194">
    <property type="entry name" value="HELICASE_CTER"/>
    <property type="match status" value="1"/>
</dbReference>
<keyword evidence="14" id="KW-1185">Reference proteome</keyword>
<feature type="region of interest" description="Disordered" evidence="9">
    <location>
        <begin position="1"/>
        <end position="234"/>
    </location>
</feature>
<feature type="compositionally biased region" description="Acidic residues" evidence="9">
    <location>
        <begin position="142"/>
        <end position="154"/>
    </location>
</feature>
<dbReference type="PROSITE" id="PS51192">
    <property type="entry name" value="HELICASE_ATP_BIND_1"/>
    <property type="match status" value="1"/>
</dbReference>
<dbReference type="Gene3D" id="3.40.50.300">
    <property type="entry name" value="P-loop containing nucleotide triphosphate hydrolases"/>
    <property type="match status" value="2"/>
</dbReference>
<keyword evidence="3" id="KW-0378">Hydrolase</keyword>
<dbReference type="InterPro" id="IPR027417">
    <property type="entry name" value="P-loop_NTPase"/>
</dbReference>
<dbReference type="OrthoDB" id="196131at2759"/>
<dbReference type="InterPro" id="IPR014014">
    <property type="entry name" value="RNA_helicase_DEAD_Q_motif"/>
</dbReference>
<dbReference type="CDD" id="cd18787">
    <property type="entry name" value="SF2_C_DEAD"/>
    <property type="match status" value="1"/>
</dbReference>
<dbReference type="Proteomes" id="UP000489600">
    <property type="component" value="Unassembled WGS sequence"/>
</dbReference>
<dbReference type="InterPro" id="IPR001650">
    <property type="entry name" value="Helicase_C-like"/>
</dbReference>
<comment type="caution">
    <text evidence="13">The sequence shown here is derived from an EMBL/GenBank/DDBJ whole genome shotgun (WGS) entry which is preliminary data.</text>
</comment>
<accession>A0A565B5U1</accession>
<evidence type="ECO:0000256" key="6">
    <source>
        <dbReference type="ARBA" id="ARBA00022884"/>
    </source>
</evidence>
<dbReference type="PROSITE" id="PS51195">
    <property type="entry name" value="Q_MOTIF"/>
    <property type="match status" value="1"/>
</dbReference>
<keyword evidence="2" id="KW-0547">Nucleotide-binding</keyword>
<evidence type="ECO:0000256" key="4">
    <source>
        <dbReference type="ARBA" id="ARBA00022806"/>
    </source>
</evidence>
<evidence type="ECO:0000313" key="13">
    <source>
        <dbReference type="EMBL" id="VVA97021.1"/>
    </source>
</evidence>
<dbReference type="CDD" id="cd22475">
    <property type="entry name" value="KH-I_AtRH42_like"/>
    <property type="match status" value="1"/>
</dbReference>
<feature type="short sequence motif" description="Q motif" evidence="8">
    <location>
        <begin position="299"/>
        <end position="327"/>
    </location>
</feature>
<feature type="domain" description="Helicase ATP-binding" evidence="10">
    <location>
        <begin position="330"/>
        <end position="508"/>
    </location>
</feature>
<dbReference type="AlphaFoldDB" id="A0A565B5U1"/>
<evidence type="ECO:0000256" key="8">
    <source>
        <dbReference type="PROSITE-ProRule" id="PRU00552"/>
    </source>
</evidence>
<evidence type="ECO:0000259" key="11">
    <source>
        <dbReference type="PROSITE" id="PS51194"/>
    </source>
</evidence>
<dbReference type="FunFam" id="3.40.50.300:FF:000079">
    <property type="entry name" value="probable ATP-dependent RNA helicase DDX17"/>
    <property type="match status" value="1"/>
</dbReference>
<dbReference type="InterPro" id="IPR014001">
    <property type="entry name" value="Helicase_ATP-bd"/>
</dbReference>
<dbReference type="PANTHER" id="PTHR47958">
    <property type="entry name" value="ATP-DEPENDENT RNA HELICASE DBP3"/>
    <property type="match status" value="1"/>
</dbReference>